<evidence type="ECO:0000256" key="1">
    <source>
        <dbReference type="SAM" id="MobiDB-lite"/>
    </source>
</evidence>
<dbReference type="GeneID" id="7199936"/>
<dbReference type="InParanoid" id="B7FX43"/>
<reference evidence="2 3" key="1">
    <citation type="journal article" date="2008" name="Nature">
        <title>The Phaeodactylum genome reveals the evolutionary history of diatom genomes.</title>
        <authorList>
            <person name="Bowler C."/>
            <person name="Allen A.E."/>
            <person name="Badger J.H."/>
            <person name="Grimwood J."/>
            <person name="Jabbari K."/>
            <person name="Kuo A."/>
            <person name="Maheswari U."/>
            <person name="Martens C."/>
            <person name="Maumus F."/>
            <person name="Otillar R.P."/>
            <person name="Rayko E."/>
            <person name="Salamov A."/>
            <person name="Vandepoele K."/>
            <person name="Beszteri B."/>
            <person name="Gruber A."/>
            <person name="Heijde M."/>
            <person name="Katinka M."/>
            <person name="Mock T."/>
            <person name="Valentin K."/>
            <person name="Verret F."/>
            <person name="Berges J.A."/>
            <person name="Brownlee C."/>
            <person name="Cadoret J.P."/>
            <person name="Chiovitti A."/>
            <person name="Choi C.J."/>
            <person name="Coesel S."/>
            <person name="De Martino A."/>
            <person name="Detter J.C."/>
            <person name="Durkin C."/>
            <person name="Falciatore A."/>
            <person name="Fournet J."/>
            <person name="Haruta M."/>
            <person name="Huysman M.J."/>
            <person name="Jenkins B.D."/>
            <person name="Jiroutova K."/>
            <person name="Jorgensen R.E."/>
            <person name="Joubert Y."/>
            <person name="Kaplan A."/>
            <person name="Kroger N."/>
            <person name="Kroth P.G."/>
            <person name="La Roche J."/>
            <person name="Lindquist E."/>
            <person name="Lommer M."/>
            <person name="Martin-Jezequel V."/>
            <person name="Lopez P.J."/>
            <person name="Lucas S."/>
            <person name="Mangogna M."/>
            <person name="McGinnis K."/>
            <person name="Medlin L.K."/>
            <person name="Montsant A."/>
            <person name="Oudot-Le Secq M.P."/>
            <person name="Napoli C."/>
            <person name="Obornik M."/>
            <person name="Parker M.S."/>
            <person name="Petit J.L."/>
            <person name="Porcel B.M."/>
            <person name="Poulsen N."/>
            <person name="Robison M."/>
            <person name="Rychlewski L."/>
            <person name="Rynearson T.A."/>
            <person name="Schmutz J."/>
            <person name="Shapiro H."/>
            <person name="Siaut M."/>
            <person name="Stanley M."/>
            <person name="Sussman M.R."/>
            <person name="Taylor A.R."/>
            <person name="Vardi A."/>
            <person name="von Dassow P."/>
            <person name="Vyverman W."/>
            <person name="Willis A."/>
            <person name="Wyrwicz L.S."/>
            <person name="Rokhsar D.S."/>
            <person name="Weissenbach J."/>
            <person name="Armbrust E.V."/>
            <person name="Green B.R."/>
            <person name="Van de Peer Y."/>
            <person name="Grigoriev I.V."/>
        </authorList>
    </citation>
    <scope>NUCLEOTIDE SEQUENCE [LARGE SCALE GENOMIC DNA]</scope>
    <source>
        <strain evidence="2 3">CCAP 1055/1</strain>
    </source>
</reference>
<feature type="compositionally biased region" description="Polar residues" evidence="1">
    <location>
        <begin position="58"/>
        <end position="67"/>
    </location>
</feature>
<dbReference type="OMA" id="AHIGVEY"/>
<feature type="compositionally biased region" description="Basic residues" evidence="1">
    <location>
        <begin position="14"/>
        <end position="25"/>
    </location>
</feature>
<proteinExistence type="predicted"/>
<dbReference type="OrthoDB" id="311468at2759"/>
<protein>
    <submittedName>
        <fullName evidence="2">Uncharacterized protein</fullName>
    </submittedName>
</protein>
<feature type="region of interest" description="Disordered" evidence="1">
    <location>
        <begin position="1"/>
        <end position="80"/>
    </location>
</feature>
<name>B7FX43_PHATC</name>
<dbReference type="EMBL" id="CM000609">
    <property type="protein sequence ID" value="EEC49096.1"/>
    <property type="molecule type" value="Genomic_DNA"/>
</dbReference>
<feature type="compositionally biased region" description="Low complexity" evidence="1">
    <location>
        <begin position="42"/>
        <end position="57"/>
    </location>
</feature>
<keyword evidence="3" id="KW-1185">Reference proteome</keyword>
<evidence type="ECO:0000313" key="3">
    <source>
        <dbReference type="Proteomes" id="UP000000759"/>
    </source>
</evidence>
<dbReference type="eggNOG" id="ENOG502RRBZ">
    <property type="taxonomic scope" value="Eukaryota"/>
</dbReference>
<reference evidence="3" key="2">
    <citation type="submission" date="2008-08" db="EMBL/GenBank/DDBJ databases">
        <authorList>
            <consortium name="Diatom Consortium"/>
            <person name="Grigoriev I."/>
            <person name="Grimwood J."/>
            <person name="Kuo A."/>
            <person name="Otillar R.P."/>
            <person name="Salamov A."/>
            <person name="Detter J.C."/>
            <person name="Lindquist E."/>
            <person name="Shapiro H."/>
            <person name="Lucas S."/>
            <person name="Glavina del Rio T."/>
            <person name="Pitluck S."/>
            <person name="Rokhsar D."/>
            <person name="Bowler C."/>
        </authorList>
    </citation>
    <scope>GENOME REANNOTATION</scope>
    <source>
        <strain evidence="3">CCAP 1055/1</strain>
    </source>
</reference>
<dbReference type="PaxDb" id="2850-Phatr45279"/>
<organism evidence="2 3">
    <name type="scientific">Phaeodactylum tricornutum (strain CCAP 1055/1)</name>
    <dbReference type="NCBI Taxonomy" id="556484"/>
    <lineage>
        <taxon>Eukaryota</taxon>
        <taxon>Sar</taxon>
        <taxon>Stramenopiles</taxon>
        <taxon>Ochrophyta</taxon>
        <taxon>Bacillariophyta</taxon>
        <taxon>Bacillariophyceae</taxon>
        <taxon>Bacillariophycidae</taxon>
        <taxon>Naviculales</taxon>
        <taxon>Phaeodactylaceae</taxon>
        <taxon>Phaeodactylum</taxon>
    </lineage>
</organism>
<sequence length="240" mass="26203">MGRGALLFKGDSKTKKKKSKSKHTPKTTPDVHCTLSIGEGNTTSAVSASSSTSTTVTKQELSRSSMNGEDEPTPAASTPNIVTGTGKITSSGTVVTGYGTRFTKEIGVGDALLVSMTDKKGQQQQEMRVVTMRLSDVSLNLSSSFSESIRQPTEFQYIPKPRNVAKESRMAKERALQSKHEEAILAFGTYGSTNTEELVYREKTEHGSYRIKRVQVQGSGKVTRGDLLDLRSKKKHDKYC</sequence>
<dbReference type="AlphaFoldDB" id="B7FX43"/>
<dbReference type="RefSeq" id="XP_002179273.1">
    <property type="nucleotide sequence ID" value="XM_002179237.1"/>
</dbReference>
<dbReference type="STRING" id="556484.B7FX43"/>
<dbReference type="Proteomes" id="UP000000759">
    <property type="component" value="Chromosome 6"/>
</dbReference>
<gene>
    <name evidence="2" type="ORF">PHATRDRAFT_45279</name>
</gene>
<evidence type="ECO:0000313" key="2">
    <source>
        <dbReference type="EMBL" id="EEC49096.1"/>
    </source>
</evidence>
<dbReference type="HOGENOM" id="CLU_1158320_0_0_1"/>
<accession>B7FX43</accession>
<dbReference type="KEGG" id="pti:PHATRDRAFT_45279"/>